<accession>A0ABV6V8T7</accession>
<protein>
    <submittedName>
        <fullName evidence="1">Uncharacterized protein</fullName>
    </submittedName>
</protein>
<comment type="caution">
    <text evidence="1">The sequence shown here is derived from an EMBL/GenBank/DDBJ whole genome shotgun (WGS) entry which is preliminary data.</text>
</comment>
<dbReference type="Proteomes" id="UP001592582">
    <property type="component" value="Unassembled WGS sequence"/>
</dbReference>
<reference evidence="1 2" key="1">
    <citation type="submission" date="2024-09" db="EMBL/GenBank/DDBJ databases">
        <authorList>
            <person name="Lee S.D."/>
        </authorList>
    </citation>
    <scope>NUCLEOTIDE SEQUENCE [LARGE SCALE GENOMIC DNA]</scope>
    <source>
        <strain evidence="1 2">N1-1</strain>
    </source>
</reference>
<dbReference type="EMBL" id="JBHEZX010000005">
    <property type="protein sequence ID" value="MFC1410149.1"/>
    <property type="molecule type" value="Genomic_DNA"/>
</dbReference>
<proteinExistence type="predicted"/>
<keyword evidence="2" id="KW-1185">Reference proteome</keyword>
<evidence type="ECO:0000313" key="1">
    <source>
        <dbReference type="EMBL" id="MFC1410149.1"/>
    </source>
</evidence>
<name>A0ABV6V8T7_9ACTN</name>
<sequence>MGAVLAGGVAVAAPAQANDPWNGNASFIQCPYSSGGAGQISFTEGTSYSGACVRFTGTWHAMNGYYSDRPATFYINGDSVQGHVRSADNEVNCQADLYTGYYGTGSVHHQYAYTSSPDVGSGYLGSLGWNC</sequence>
<organism evidence="1 2">
    <name type="scientific">Streptacidiphilus alkalitolerans</name>
    <dbReference type="NCBI Taxonomy" id="3342712"/>
    <lineage>
        <taxon>Bacteria</taxon>
        <taxon>Bacillati</taxon>
        <taxon>Actinomycetota</taxon>
        <taxon>Actinomycetes</taxon>
        <taxon>Kitasatosporales</taxon>
        <taxon>Streptomycetaceae</taxon>
        <taxon>Streptacidiphilus</taxon>
    </lineage>
</organism>
<evidence type="ECO:0000313" key="2">
    <source>
        <dbReference type="Proteomes" id="UP001592582"/>
    </source>
</evidence>
<gene>
    <name evidence="1" type="ORF">ACEZDG_12815</name>
</gene>